<dbReference type="SUPFAM" id="SSF53335">
    <property type="entry name" value="S-adenosyl-L-methionine-dependent methyltransferases"/>
    <property type="match status" value="1"/>
</dbReference>
<gene>
    <name evidence="4" type="ORF">COU98_01455</name>
</gene>
<dbReference type="EMBL" id="PFEN01000025">
    <property type="protein sequence ID" value="PJE69544.1"/>
    <property type="molecule type" value="Genomic_DNA"/>
</dbReference>
<dbReference type="Proteomes" id="UP000236946">
    <property type="component" value="Unassembled WGS sequence"/>
</dbReference>
<keyword evidence="1" id="KW-0489">Methyltransferase</keyword>
<dbReference type="GO" id="GO:0008168">
    <property type="term" value="F:methyltransferase activity"/>
    <property type="evidence" value="ECO:0007669"/>
    <property type="project" value="UniProtKB-KW"/>
</dbReference>
<protein>
    <recommendedName>
        <fullName evidence="3">Methyltransferase domain-containing protein</fullName>
    </recommendedName>
</protein>
<dbReference type="Gene3D" id="3.40.50.150">
    <property type="entry name" value="Vaccinia Virus protein VP39"/>
    <property type="match status" value="1"/>
</dbReference>
<evidence type="ECO:0000256" key="2">
    <source>
        <dbReference type="ARBA" id="ARBA00022679"/>
    </source>
</evidence>
<dbReference type="InterPro" id="IPR041698">
    <property type="entry name" value="Methyltransf_25"/>
</dbReference>
<comment type="caution">
    <text evidence="4">The sequence shown here is derived from an EMBL/GenBank/DDBJ whole genome shotgun (WGS) entry which is preliminary data.</text>
</comment>
<dbReference type="CDD" id="cd02440">
    <property type="entry name" value="AdoMet_MTases"/>
    <property type="match status" value="1"/>
</dbReference>
<accession>A0A2H9T1D3</accession>
<dbReference type="InterPro" id="IPR029063">
    <property type="entry name" value="SAM-dependent_MTases_sf"/>
</dbReference>
<dbReference type="GO" id="GO:0032259">
    <property type="term" value="P:methylation"/>
    <property type="evidence" value="ECO:0007669"/>
    <property type="project" value="UniProtKB-KW"/>
</dbReference>
<keyword evidence="2" id="KW-0808">Transferase</keyword>
<proteinExistence type="predicted"/>
<evidence type="ECO:0000259" key="3">
    <source>
        <dbReference type="Pfam" id="PF13649"/>
    </source>
</evidence>
<evidence type="ECO:0000313" key="5">
    <source>
        <dbReference type="Proteomes" id="UP000236946"/>
    </source>
</evidence>
<organism evidence="4 5">
    <name type="scientific">Candidatus Staskawiczbacteria bacterium CG10_big_fil_rev_8_21_14_0_10_38_10</name>
    <dbReference type="NCBI Taxonomy" id="1974891"/>
    <lineage>
        <taxon>Bacteria</taxon>
        <taxon>Candidatus Staskawicziibacteriota</taxon>
    </lineage>
</organism>
<dbReference type="PANTHER" id="PTHR43861">
    <property type="entry name" value="TRANS-ACONITATE 2-METHYLTRANSFERASE-RELATED"/>
    <property type="match status" value="1"/>
</dbReference>
<reference evidence="5" key="1">
    <citation type="submission" date="2017-09" db="EMBL/GenBank/DDBJ databases">
        <title>Depth-based differentiation of microbial function through sediment-hosted aquifers and enrichment of novel symbionts in the deep terrestrial subsurface.</title>
        <authorList>
            <person name="Probst A.J."/>
            <person name="Ladd B."/>
            <person name="Jarett J.K."/>
            <person name="Geller-Mcgrath D.E."/>
            <person name="Sieber C.M.K."/>
            <person name="Emerson J.B."/>
            <person name="Anantharaman K."/>
            <person name="Thomas B.C."/>
            <person name="Malmstrom R."/>
            <person name="Stieglmeier M."/>
            <person name="Klingl A."/>
            <person name="Woyke T."/>
            <person name="Ryan C.M."/>
            <person name="Banfield J.F."/>
        </authorList>
    </citation>
    <scope>NUCLEOTIDE SEQUENCE [LARGE SCALE GENOMIC DNA]</scope>
</reference>
<evidence type="ECO:0000256" key="1">
    <source>
        <dbReference type="ARBA" id="ARBA00022603"/>
    </source>
</evidence>
<dbReference type="AlphaFoldDB" id="A0A2H9T1D3"/>
<dbReference type="PANTHER" id="PTHR43861:SF1">
    <property type="entry name" value="TRANS-ACONITATE 2-METHYLTRANSFERASE"/>
    <property type="match status" value="1"/>
</dbReference>
<evidence type="ECO:0000313" key="4">
    <source>
        <dbReference type="EMBL" id="PJE69544.1"/>
    </source>
</evidence>
<feature type="domain" description="Methyltransferase" evidence="3">
    <location>
        <begin position="43"/>
        <end position="132"/>
    </location>
</feature>
<sequence>MKKYTEKTIDFYNKNIDAYTKSGAIVLKNKIDRFIKLLRGKKILDVASGPGHDTDYLTRKGFDCLGIDLSEKMIKYAEENYEGKFELMDFFNLKLKENSFNGIWCSSAFIHAGKKDLDKILTDFSKILKKEGILGIIIPTKQKREKRKNDKRIFTMLNKVELEKLLIKNGFKILFSEDFFYGKMKWVFIISEKNKGGR</sequence>
<name>A0A2H9T1D3_9BACT</name>
<dbReference type="Pfam" id="PF13649">
    <property type="entry name" value="Methyltransf_25"/>
    <property type="match status" value="1"/>
</dbReference>